<dbReference type="AlphaFoldDB" id="A0A146FCX1"/>
<keyword evidence="5 6" id="KW-0968">Cytoplasmic vesicle</keyword>
<dbReference type="GO" id="GO:0070072">
    <property type="term" value="P:vacuolar proton-transporting V-type ATPase complex assembly"/>
    <property type="evidence" value="ECO:0007669"/>
    <property type="project" value="UniProtKB-UniRule"/>
</dbReference>
<keyword evidence="2 6" id="KW-0256">Endoplasmic reticulum</keyword>
<evidence type="ECO:0000313" key="9">
    <source>
        <dbReference type="Proteomes" id="UP000075230"/>
    </source>
</evidence>
<organism evidence="8 9">
    <name type="scientific">Aspergillus kawachii</name>
    <name type="common">White koji mold</name>
    <name type="synonym">Aspergillus awamori var. kawachi</name>
    <dbReference type="NCBI Taxonomy" id="1069201"/>
    <lineage>
        <taxon>Eukaryota</taxon>
        <taxon>Fungi</taxon>
        <taxon>Dikarya</taxon>
        <taxon>Ascomycota</taxon>
        <taxon>Pezizomycotina</taxon>
        <taxon>Eurotiomycetes</taxon>
        <taxon>Eurotiomycetidae</taxon>
        <taxon>Eurotiales</taxon>
        <taxon>Aspergillaceae</taxon>
        <taxon>Aspergillus</taxon>
        <taxon>Aspergillus subgen. Circumdati</taxon>
    </lineage>
</organism>
<comment type="caution">
    <text evidence="8">The sequence shown here is derived from an EMBL/GenBank/DDBJ whole genome shotgun (WGS) entry which is preliminary data.</text>
</comment>
<dbReference type="GO" id="GO:0005789">
    <property type="term" value="C:endoplasmic reticulum membrane"/>
    <property type="evidence" value="ECO:0007669"/>
    <property type="project" value="UniProtKB-SubCell"/>
</dbReference>
<evidence type="ECO:0000256" key="5">
    <source>
        <dbReference type="ARBA" id="ARBA00023329"/>
    </source>
</evidence>
<dbReference type="PANTHER" id="PTHR31792:SF3">
    <property type="entry name" value="VACUOLAR ATPASE ASSEMBLY INTEGRAL MEMBRANE PROTEIN VMA21"/>
    <property type="match status" value="1"/>
</dbReference>
<keyword evidence="3 6" id="KW-1133">Transmembrane helix</keyword>
<sequence>MATRRSAEKSPSPKEAVAPSGSPKPSDSDVTPAVPTNVIMKLLGFSFAMVVIPIGMYFVTVDFGASPTVGGIVAAIMANVVLVAYIYVAWKDDQAEREADAKYKEKKAHHDFLKAYYYANNKADNTQPE</sequence>
<keyword evidence="4 6" id="KW-0472">Membrane</keyword>
<comment type="function">
    <text evidence="6">Required for the assembly of the V0 complex of the vacuolar ATPase (V-ATPase) in the endoplasmic reticulum.</text>
</comment>
<comment type="subcellular location">
    <subcellularLocation>
        <location evidence="6">Endoplasmic reticulum membrane</location>
        <topology evidence="6">Multi-pass membrane protein</topology>
    </subcellularLocation>
    <subcellularLocation>
        <location evidence="6">Endoplasmic reticulum-Golgi intermediate compartment membrane</location>
        <topology evidence="6">Multi-pass membrane protein</topology>
    </subcellularLocation>
    <subcellularLocation>
        <location evidence="6">Cytoplasmic vesicle</location>
        <location evidence="6">COPII-coated vesicle membrane</location>
        <topology evidence="6">Multi-pass membrane protein</topology>
    </subcellularLocation>
</comment>
<evidence type="ECO:0000256" key="1">
    <source>
        <dbReference type="ARBA" id="ARBA00022692"/>
    </source>
</evidence>
<gene>
    <name evidence="8" type="ORF">RIB2604_01710420</name>
</gene>
<evidence type="ECO:0000256" key="2">
    <source>
        <dbReference type="ARBA" id="ARBA00022824"/>
    </source>
</evidence>
<dbReference type="HAMAP" id="MF_03058">
    <property type="entry name" value="VMA21"/>
    <property type="match status" value="1"/>
</dbReference>
<dbReference type="VEuPathDB" id="FungiDB:ASPFODRAFT_129024"/>
<feature type="transmembrane region" description="Helical" evidence="6">
    <location>
        <begin position="42"/>
        <end position="59"/>
    </location>
</feature>
<feature type="compositionally biased region" description="Basic and acidic residues" evidence="7">
    <location>
        <begin position="1"/>
        <end position="12"/>
    </location>
</feature>
<accession>A0A146FCX1</accession>
<reference evidence="9" key="2">
    <citation type="submission" date="2016-02" db="EMBL/GenBank/DDBJ databases">
        <title>Genome sequencing of Aspergillus luchuensis NBRC 4314.</title>
        <authorList>
            <person name="Yamada O."/>
        </authorList>
    </citation>
    <scope>NUCLEOTIDE SEQUENCE [LARGE SCALE GENOMIC DNA]</scope>
    <source>
        <strain evidence="9">RIB 2604</strain>
    </source>
</reference>
<reference evidence="8 9" key="1">
    <citation type="journal article" date="2016" name="DNA Res.">
        <title>Genome sequence of Aspergillus luchuensis NBRC 4314.</title>
        <authorList>
            <person name="Yamada O."/>
            <person name="Machida M."/>
            <person name="Hosoyama A."/>
            <person name="Goto M."/>
            <person name="Takahashi T."/>
            <person name="Futagami T."/>
            <person name="Yamagata Y."/>
            <person name="Takeuchi M."/>
            <person name="Kobayashi T."/>
            <person name="Koike H."/>
            <person name="Abe K."/>
            <person name="Asai K."/>
            <person name="Arita M."/>
            <person name="Fujita N."/>
            <person name="Fukuda K."/>
            <person name="Higa K."/>
            <person name="Horikawa H."/>
            <person name="Ishikawa T."/>
            <person name="Jinno K."/>
            <person name="Kato Y."/>
            <person name="Kirimura K."/>
            <person name="Mizutani O."/>
            <person name="Nakasone K."/>
            <person name="Sano M."/>
            <person name="Shiraishi Y."/>
            <person name="Tsukahara M."/>
            <person name="Gomi K."/>
        </authorList>
    </citation>
    <scope>NUCLEOTIDE SEQUENCE [LARGE SCALE GENOMIC DNA]</scope>
    <source>
        <strain evidence="8 9">RIB 2604</strain>
    </source>
</reference>
<evidence type="ECO:0000313" key="8">
    <source>
        <dbReference type="EMBL" id="GAT23900.1"/>
    </source>
</evidence>
<dbReference type="PANTHER" id="PTHR31792">
    <property type="entry name" value="VACUOLAR ATPASE ASSEMBLY INTEGRAL MEMBRANE PROTEIN VMA21"/>
    <property type="match status" value="1"/>
</dbReference>
<evidence type="ECO:0000256" key="6">
    <source>
        <dbReference type="HAMAP-Rule" id="MF_03058"/>
    </source>
</evidence>
<evidence type="ECO:0000256" key="3">
    <source>
        <dbReference type="ARBA" id="ARBA00022989"/>
    </source>
</evidence>
<feature type="region of interest" description="Disordered" evidence="7">
    <location>
        <begin position="1"/>
        <end position="31"/>
    </location>
</feature>
<dbReference type="Pfam" id="PF09446">
    <property type="entry name" value="VMA21"/>
    <property type="match status" value="1"/>
</dbReference>
<feature type="transmembrane region" description="Helical" evidence="6">
    <location>
        <begin position="71"/>
        <end position="90"/>
    </location>
</feature>
<dbReference type="GO" id="GO:0012507">
    <property type="term" value="C:ER to Golgi transport vesicle membrane"/>
    <property type="evidence" value="ECO:0007669"/>
    <property type="project" value="UniProtKB-SubCell"/>
</dbReference>
<evidence type="ECO:0000256" key="4">
    <source>
        <dbReference type="ARBA" id="ARBA00023136"/>
    </source>
</evidence>
<dbReference type="Proteomes" id="UP000075230">
    <property type="component" value="Unassembled WGS sequence"/>
</dbReference>
<dbReference type="InterPro" id="IPR019013">
    <property type="entry name" value="Vma21"/>
</dbReference>
<comment type="similarity">
    <text evidence="6">Belongs to the VMA21 family.</text>
</comment>
<dbReference type="GO" id="GO:0033116">
    <property type="term" value="C:endoplasmic reticulum-Golgi intermediate compartment membrane"/>
    <property type="evidence" value="ECO:0007669"/>
    <property type="project" value="UniProtKB-SubCell"/>
</dbReference>
<proteinExistence type="inferred from homology"/>
<dbReference type="EMBL" id="BCWF01000017">
    <property type="protein sequence ID" value="GAT23900.1"/>
    <property type="molecule type" value="Genomic_DNA"/>
</dbReference>
<keyword evidence="1 6" id="KW-0812">Transmembrane</keyword>
<comment type="caution">
    <text evidence="6">Lacks conserved residue(s) required for the propagation of feature annotation.</text>
</comment>
<evidence type="ECO:0000256" key="7">
    <source>
        <dbReference type="SAM" id="MobiDB-lite"/>
    </source>
</evidence>
<protein>
    <submittedName>
        <fullName evidence="8">Uncharacterized protein</fullName>
    </submittedName>
</protein>
<name>A0A146FCX1_ASPKA</name>